<dbReference type="AlphaFoldDB" id="A0ABC9X4S3"/>
<accession>A0ABC9X4S3</accession>
<evidence type="ECO:0000313" key="3">
    <source>
        <dbReference type="Proteomes" id="UP001623348"/>
    </source>
</evidence>
<sequence>MPPYLEELEDEYDGDDHTSEKSSGESLLEYTISTHSTFVSPPLSSLSQEPGASPQEAPGSPGSTARDATGEAEACSERASPALSEDSGAEPAGSHPAGGLRDPQGHSQPLPTSAPEDIGFSTSPAPEGSCEESQSATLPASAPEDAESVAPPLPAAVPQAADHGAETVGTAQGILNDQDFAARAGGQGSASDRPPSWYALLEELLEEWEEEEVPDRQAAGEEDSDAESASLAPLNDEEAEPAASPLAEDPWDEGP</sequence>
<feature type="region of interest" description="Disordered" evidence="1">
    <location>
        <begin position="1"/>
        <end position="255"/>
    </location>
</feature>
<keyword evidence="3" id="KW-1185">Reference proteome</keyword>
<reference evidence="2 3" key="1">
    <citation type="submission" date="2024-06" db="EMBL/GenBank/DDBJ databases">
        <title>The draft genome of Grus japonensis, version 3.</title>
        <authorList>
            <person name="Nabeshima K."/>
            <person name="Suzuki S."/>
            <person name="Onuma M."/>
        </authorList>
    </citation>
    <scope>NUCLEOTIDE SEQUENCE [LARGE SCALE GENOMIC DNA]</scope>
    <source>
        <strain evidence="2 3">451A</strain>
    </source>
</reference>
<gene>
    <name evidence="2" type="ORF">GRJ2_001734100</name>
</gene>
<comment type="caution">
    <text evidence="2">The sequence shown here is derived from an EMBL/GenBank/DDBJ whole genome shotgun (WGS) entry which is preliminary data.</text>
</comment>
<dbReference type="Proteomes" id="UP001623348">
    <property type="component" value="Unassembled WGS sequence"/>
</dbReference>
<feature type="compositionally biased region" description="Acidic residues" evidence="1">
    <location>
        <begin position="1"/>
        <end position="14"/>
    </location>
</feature>
<feature type="compositionally biased region" description="Acidic residues" evidence="1">
    <location>
        <begin position="203"/>
        <end position="213"/>
    </location>
</feature>
<evidence type="ECO:0000313" key="2">
    <source>
        <dbReference type="EMBL" id="GAB0192688.1"/>
    </source>
</evidence>
<feature type="compositionally biased region" description="Polar residues" evidence="1">
    <location>
        <begin position="31"/>
        <end position="50"/>
    </location>
</feature>
<protein>
    <submittedName>
        <fullName evidence="2">Uncharacterized protein</fullName>
    </submittedName>
</protein>
<name>A0ABC9X4S3_GRUJA</name>
<proteinExistence type="predicted"/>
<organism evidence="2 3">
    <name type="scientific">Grus japonensis</name>
    <name type="common">Japanese crane</name>
    <name type="synonym">Red-crowned crane</name>
    <dbReference type="NCBI Taxonomy" id="30415"/>
    <lineage>
        <taxon>Eukaryota</taxon>
        <taxon>Metazoa</taxon>
        <taxon>Chordata</taxon>
        <taxon>Craniata</taxon>
        <taxon>Vertebrata</taxon>
        <taxon>Euteleostomi</taxon>
        <taxon>Archelosauria</taxon>
        <taxon>Archosauria</taxon>
        <taxon>Dinosauria</taxon>
        <taxon>Saurischia</taxon>
        <taxon>Theropoda</taxon>
        <taxon>Coelurosauria</taxon>
        <taxon>Aves</taxon>
        <taxon>Neognathae</taxon>
        <taxon>Neoaves</taxon>
        <taxon>Gruiformes</taxon>
        <taxon>Gruidae</taxon>
        <taxon>Grus</taxon>
    </lineage>
</organism>
<evidence type="ECO:0000256" key="1">
    <source>
        <dbReference type="SAM" id="MobiDB-lite"/>
    </source>
</evidence>
<dbReference type="EMBL" id="BAAFJT010000008">
    <property type="protein sequence ID" value="GAB0192688.1"/>
    <property type="molecule type" value="Genomic_DNA"/>
</dbReference>